<keyword evidence="2" id="KW-0732">Signal</keyword>
<accession>A0A4P9WPJ3</accession>
<feature type="compositionally biased region" description="Acidic residues" evidence="1">
    <location>
        <begin position="300"/>
        <end position="318"/>
    </location>
</feature>
<organism evidence="3 4">
    <name type="scientific">Caulochytrium protostelioides</name>
    <dbReference type="NCBI Taxonomy" id="1555241"/>
    <lineage>
        <taxon>Eukaryota</taxon>
        <taxon>Fungi</taxon>
        <taxon>Fungi incertae sedis</taxon>
        <taxon>Chytridiomycota</taxon>
        <taxon>Chytridiomycota incertae sedis</taxon>
        <taxon>Chytridiomycetes</taxon>
        <taxon>Caulochytriales</taxon>
        <taxon>Caulochytriaceae</taxon>
        <taxon>Caulochytrium</taxon>
    </lineage>
</organism>
<reference evidence="4" key="1">
    <citation type="journal article" date="2018" name="Nat. Microbiol.">
        <title>Leveraging single-cell genomics to expand the fungal tree of life.</title>
        <authorList>
            <person name="Ahrendt S.R."/>
            <person name="Quandt C.A."/>
            <person name="Ciobanu D."/>
            <person name="Clum A."/>
            <person name="Salamov A."/>
            <person name="Andreopoulos B."/>
            <person name="Cheng J.F."/>
            <person name="Woyke T."/>
            <person name="Pelin A."/>
            <person name="Henrissat B."/>
            <person name="Reynolds N.K."/>
            <person name="Benny G.L."/>
            <person name="Smith M.E."/>
            <person name="James T.Y."/>
            <person name="Grigoriev I.V."/>
        </authorList>
    </citation>
    <scope>NUCLEOTIDE SEQUENCE [LARGE SCALE GENOMIC DNA]</scope>
    <source>
        <strain evidence="4">ATCC 52028</strain>
    </source>
</reference>
<feature type="compositionally biased region" description="Acidic residues" evidence="1">
    <location>
        <begin position="260"/>
        <end position="291"/>
    </location>
</feature>
<feature type="signal peptide" evidence="2">
    <location>
        <begin position="1"/>
        <end position="25"/>
    </location>
</feature>
<evidence type="ECO:0000256" key="2">
    <source>
        <dbReference type="SAM" id="SignalP"/>
    </source>
</evidence>
<dbReference type="PANTHER" id="PTHR35383">
    <property type="entry name" value="MUCIN 12EA-RELATED"/>
    <property type="match status" value="1"/>
</dbReference>
<proteinExistence type="predicted"/>
<evidence type="ECO:0000256" key="1">
    <source>
        <dbReference type="SAM" id="MobiDB-lite"/>
    </source>
</evidence>
<feature type="region of interest" description="Disordered" evidence="1">
    <location>
        <begin position="243"/>
        <end position="318"/>
    </location>
</feature>
<evidence type="ECO:0000313" key="4">
    <source>
        <dbReference type="Proteomes" id="UP000268535"/>
    </source>
</evidence>
<evidence type="ECO:0000313" key="3">
    <source>
        <dbReference type="EMBL" id="RKO94944.1"/>
    </source>
</evidence>
<dbReference type="PANTHER" id="PTHR35383:SF1">
    <property type="entry name" value="MUCIN 12EA-RELATED"/>
    <property type="match status" value="1"/>
</dbReference>
<sequence length="318" mass="34983">MPGMKFSLLALAGSALMLRTTGVEAELLEVPSQVAFPNVFNGTAPNPTCQYPLTASYFTSYQFFVPRAKPSAVWGDIGDPLNFDWTWLMTTYDEHYLRWVRLSEDSDPQNLVRQDSKLSPDTSESGTTMHYGVADNWAYYVTTSTNWAIKGSLQLLEVSVGECSPSLRTNTLERLAENSDYVQDNAPNAWTITRISFNISSCVWPEGPETGEVYMGELADGVTHGITSLYPDAKLTCQEALLAGTRNDEPSTDVPTTDEPTTDEPTTDEPTTDEPTTDEPTTDEPTTDEPTTDVPTTDEPTTDEPTTDEPTTDEPTTD</sequence>
<dbReference type="EMBL" id="ML013974">
    <property type="protein sequence ID" value="RKO94944.1"/>
    <property type="molecule type" value="Genomic_DNA"/>
</dbReference>
<protein>
    <submittedName>
        <fullName evidence="3">Uncharacterized protein</fullName>
    </submittedName>
</protein>
<feature type="non-terminal residue" evidence="3">
    <location>
        <position position="318"/>
    </location>
</feature>
<name>A0A4P9WPJ3_9FUNG</name>
<dbReference type="AlphaFoldDB" id="A0A4P9WPJ3"/>
<feature type="chain" id="PRO_5020371291" evidence="2">
    <location>
        <begin position="26"/>
        <end position="318"/>
    </location>
</feature>
<gene>
    <name evidence="3" type="ORF">CAUPRSCDRAFT_13230</name>
</gene>
<dbReference type="Proteomes" id="UP000268535">
    <property type="component" value="Unassembled WGS sequence"/>
</dbReference>